<proteinExistence type="predicted"/>
<comment type="caution">
    <text evidence="2">The sequence shown here is derived from an EMBL/GenBank/DDBJ whole genome shotgun (WGS) entry which is preliminary data.</text>
</comment>
<dbReference type="AlphaFoldDB" id="A0AAV7WYC9"/>
<protein>
    <submittedName>
        <fullName evidence="2">Uncharacterized protein</fullName>
    </submittedName>
</protein>
<dbReference type="EMBL" id="JANPWB010000001">
    <property type="protein sequence ID" value="KAJ1217020.1"/>
    <property type="molecule type" value="Genomic_DNA"/>
</dbReference>
<dbReference type="Proteomes" id="UP001066276">
    <property type="component" value="Chromosome 1_1"/>
</dbReference>
<evidence type="ECO:0000313" key="3">
    <source>
        <dbReference type="Proteomes" id="UP001066276"/>
    </source>
</evidence>
<keyword evidence="3" id="KW-1185">Reference proteome</keyword>
<reference evidence="2" key="1">
    <citation type="journal article" date="2022" name="bioRxiv">
        <title>Sequencing and chromosome-scale assembly of the giantPleurodeles waltlgenome.</title>
        <authorList>
            <person name="Brown T."/>
            <person name="Elewa A."/>
            <person name="Iarovenko S."/>
            <person name="Subramanian E."/>
            <person name="Araus A.J."/>
            <person name="Petzold A."/>
            <person name="Susuki M."/>
            <person name="Suzuki K.-i.T."/>
            <person name="Hayashi T."/>
            <person name="Toyoda A."/>
            <person name="Oliveira C."/>
            <person name="Osipova E."/>
            <person name="Leigh N.D."/>
            <person name="Simon A."/>
            <person name="Yun M.H."/>
        </authorList>
    </citation>
    <scope>NUCLEOTIDE SEQUENCE</scope>
    <source>
        <strain evidence="2">20211129_DDA</strain>
        <tissue evidence="2">Liver</tissue>
    </source>
</reference>
<name>A0AAV7WYC9_PLEWA</name>
<evidence type="ECO:0000313" key="2">
    <source>
        <dbReference type="EMBL" id="KAJ1217020.1"/>
    </source>
</evidence>
<gene>
    <name evidence="2" type="ORF">NDU88_004617</name>
</gene>
<sequence length="299" mass="34963">MHRSFRTLGRQETEKIRVLTERCSCLEKEKERLVQEIKEATEREQFLKCELAATSRKLQLQTEANMETKTVLEQHVYDIWLTKRRVFSQERLFEAFEQSSLENYVLKKEINDVLKALRHLNKSESRLEEVVGDLQRSNQAKATEIENLKTLLERSNFERDEQKRSHSITMREMKLERDVIAIKLQETALQLEELLQQQKTWVYHMQGVNSVDDNLLTHLQGEANTCRHLYQDMRDKTCLHSPGTLYLGDSSYCNQTLNTGELSAQLGAFKEPCISEPPHSINVQHMLQAKIGIFPSVNW</sequence>
<accession>A0AAV7WYC9</accession>
<feature type="coiled-coil region" evidence="1">
    <location>
        <begin position="16"/>
        <end position="57"/>
    </location>
</feature>
<evidence type="ECO:0000256" key="1">
    <source>
        <dbReference type="SAM" id="Coils"/>
    </source>
</evidence>
<organism evidence="2 3">
    <name type="scientific">Pleurodeles waltl</name>
    <name type="common">Iberian ribbed newt</name>
    <dbReference type="NCBI Taxonomy" id="8319"/>
    <lineage>
        <taxon>Eukaryota</taxon>
        <taxon>Metazoa</taxon>
        <taxon>Chordata</taxon>
        <taxon>Craniata</taxon>
        <taxon>Vertebrata</taxon>
        <taxon>Euteleostomi</taxon>
        <taxon>Amphibia</taxon>
        <taxon>Batrachia</taxon>
        <taxon>Caudata</taxon>
        <taxon>Salamandroidea</taxon>
        <taxon>Salamandridae</taxon>
        <taxon>Pleurodelinae</taxon>
        <taxon>Pleurodeles</taxon>
    </lineage>
</organism>
<keyword evidence="1" id="KW-0175">Coiled coil</keyword>